<dbReference type="Pfam" id="PF24681">
    <property type="entry name" value="Kelch_KLHDC2_KLHL20_DRC7"/>
    <property type="match status" value="1"/>
</dbReference>
<keyword evidence="5" id="KW-1185">Reference proteome</keyword>
<reference evidence="4" key="1">
    <citation type="submission" date="2021-01" db="EMBL/GenBank/DDBJ databases">
        <authorList>
            <consortium name="Genoscope - CEA"/>
            <person name="William W."/>
        </authorList>
    </citation>
    <scope>NUCLEOTIDE SEQUENCE</scope>
</reference>
<proteinExistence type="predicted"/>
<comment type="caution">
    <text evidence="4">The sequence shown here is derived from an EMBL/GenBank/DDBJ whole genome shotgun (WGS) entry which is preliminary data.</text>
</comment>
<keyword evidence="1" id="KW-0880">Kelch repeat</keyword>
<dbReference type="PANTHER" id="PTHR46344">
    <property type="entry name" value="OS02G0202900 PROTEIN"/>
    <property type="match status" value="1"/>
</dbReference>
<evidence type="ECO:0000256" key="2">
    <source>
        <dbReference type="ARBA" id="ARBA00022737"/>
    </source>
</evidence>
<evidence type="ECO:0000256" key="3">
    <source>
        <dbReference type="SAM" id="Coils"/>
    </source>
</evidence>
<protein>
    <recommendedName>
        <fullName evidence="6">Kelch motif family protein</fullName>
    </recommendedName>
</protein>
<gene>
    <name evidence="4" type="ORF">PPRIM_AZ9-3.1.T0970134</name>
</gene>
<dbReference type="EMBL" id="CAJJDM010000100">
    <property type="protein sequence ID" value="CAD8094991.1"/>
    <property type="molecule type" value="Genomic_DNA"/>
</dbReference>
<name>A0A8S1NXB6_PARPR</name>
<sequence>MINSQSSGFKNTLGGSKRYVSPYEKFQNQESDVTKLQQLIGNQAKSRMVNIDNSEQVSVLGDKNNANKLSNLSQFAQFMYIPCQSHPEFFITTLCQEQNCVEPLCAECITNHQEQHQKKGKQPKFENILRVRKDQICKIDDLLKQLQIKLKEAKTYFNETPQMIYNNAQEQVKLIHGQILDMINDYFQGLQKELNEYNQDEQIKQLNLVEEEIIQQQNELLKLQEDLQNDNYIKAITQIFINKEQIYSEKNIYKLDKMVKDFNQNKVEVILDKSNLELFQTYCKKLCYLLKSKKQTSIPNIKQSSSIQQQQFQFQQFKQPQEVDQKGNQSTLVLSKLVSSDIPPIINPISLISENLTNETAICKFNYKNHFEDEKDQVIIRLEEGGFAAYIYDIQSQKYRIETINSTIRIPLCHKLYTTSFGKHLVIGGVDKEKSRFKAIAHVYEFNHNTLQLTLHSEMILARSMTSACQVDNFLYVVGGSSTNDENTSIAKAEKLDLTTRKWYSIEDPFYKTTGCALVSIDYNTLIKIGGKCDIFTPCNQIESYDIQKNLWTIIEFKFISSGYLRLPFQSCAVTISKDEILIIGGSIHDVRADETQIFNVKQKTIQKSFQLPSSIDFPTQTAIIQYNSIYILTENEQPLLYGNQDGFKYQ</sequence>
<dbReference type="OMA" id="ELNEYNQ"/>
<dbReference type="Proteomes" id="UP000688137">
    <property type="component" value="Unassembled WGS sequence"/>
</dbReference>
<evidence type="ECO:0008006" key="6">
    <source>
        <dbReference type="Google" id="ProtNLM"/>
    </source>
</evidence>
<organism evidence="4 5">
    <name type="scientific">Paramecium primaurelia</name>
    <dbReference type="NCBI Taxonomy" id="5886"/>
    <lineage>
        <taxon>Eukaryota</taxon>
        <taxon>Sar</taxon>
        <taxon>Alveolata</taxon>
        <taxon>Ciliophora</taxon>
        <taxon>Intramacronucleata</taxon>
        <taxon>Oligohymenophorea</taxon>
        <taxon>Peniculida</taxon>
        <taxon>Parameciidae</taxon>
        <taxon>Paramecium</taxon>
    </lineage>
</organism>
<feature type="coiled-coil region" evidence="3">
    <location>
        <begin position="199"/>
        <end position="226"/>
    </location>
</feature>
<evidence type="ECO:0000313" key="4">
    <source>
        <dbReference type="EMBL" id="CAD8094991.1"/>
    </source>
</evidence>
<evidence type="ECO:0000313" key="5">
    <source>
        <dbReference type="Proteomes" id="UP000688137"/>
    </source>
</evidence>
<evidence type="ECO:0000256" key="1">
    <source>
        <dbReference type="ARBA" id="ARBA00022441"/>
    </source>
</evidence>
<keyword evidence="3" id="KW-0175">Coiled coil</keyword>
<keyword evidence="2" id="KW-0677">Repeat</keyword>
<dbReference type="PANTHER" id="PTHR46344:SF27">
    <property type="entry name" value="KELCH REPEAT SUPERFAMILY PROTEIN"/>
    <property type="match status" value="1"/>
</dbReference>
<dbReference type="AlphaFoldDB" id="A0A8S1NXB6"/>
<accession>A0A8S1NXB6</accession>